<dbReference type="Gene3D" id="3.40.50.1110">
    <property type="entry name" value="SGNH hydrolase"/>
    <property type="match status" value="1"/>
</dbReference>
<dbReference type="OrthoDB" id="544608at2759"/>
<feature type="compositionally biased region" description="Acidic residues" evidence="1">
    <location>
        <begin position="339"/>
        <end position="350"/>
    </location>
</feature>
<proteinExistence type="predicted"/>
<name>A0A0D0TUF2_CRYGA</name>
<evidence type="ECO:0000256" key="1">
    <source>
        <dbReference type="SAM" id="MobiDB-lite"/>
    </source>
</evidence>
<dbReference type="EMBL" id="KN847973">
    <property type="protein sequence ID" value="KIR50187.1"/>
    <property type="molecule type" value="Genomic_DNA"/>
</dbReference>
<feature type="region of interest" description="Disordered" evidence="1">
    <location>
        <begin position="334"/>
        <end position="370"/>
    </location>
</feature>
<organism evidence="3">
    <name type="scientific">Cryptococcus bacillisporus CA1280</name>
    <dbReference type="NCBI Taxonomy" id="1296109"/>
    <lineage>
        <taxon>Eukaryota</taxon>
        <taxon>Fungi</taxon>
        <taxon>Dikarya</taxon>
        <taxon>Basidiomycota</taxon>
        <taxon>Agaricomycotina</taxon>
        <taxon>Tremellomycetes</taxon>
        <taxon>Tremellales</taxon>
        <taxon>Cryptococcaceae</taxon>
        <taxon>Cryptococcus</taxon>
        <taxon>Cryptococcus gattii species complex</taxon>
    </lineage>
</organism>
<feature type="chain" id="PRO_5002238315" description="Capsular associated protein" evidence="2">
    <location>
        <begin position="29"/>
        <end position="551"/>
    </location>
</feature>
<evidence type="ECO:0000256" key="2">
    <source>
        <dbReference type="SAM" id="SignalP"/>
    </source>
</evidence>
<dbReference type="PANTHER" id="PTHR34407">
    <property type="entry name" value="EXPRESSED PROTEIN"/>
    <property type="match status" value="1"/>
</dbReference>
<dbReference type="CDD" id="cd00229">
    <property type="entry name" value="SGNH_hydrolase"/>
    <property type="match status" value="1"/>
</dbReference>
<accession>A0A0D0TUF2</accession>
<evidence type="ECO:0008006" key="4">
    <source>
        <dbReference type="Google" id="ProtNLM"/>
    </source>
</evidence>
<reference evidence="3" key="1">
    <citation type="submission" date="2015-01" db="EMBL/GenBank/DDBJ databases">
        <title>The Genome Sequence of Cryptococcus gattii CA1280.</title>
        <authorList>
            <consortium name="The Broad Institute Genomics Platform"/>
            <person name="Cuomo C."/>
            <person name="Litvintseva A."/>
            <person name="Chen Y."/>
            <person name="Heitman J."/>
            <person name="Sun S."/>
            <person name="Springer D."/>
            <person name="Dromer F."/>
            <person name="Young S."/>
            <person name="Zeng Q."/>
            <person name="Gargeya S."/>
            <person name="Abouelleil A."/>
            <person name="Alvarado L."/>
            <person name="Chapman S.B."/>
            <person name="Gainer-Dewar J."/>
            <person name="Goldberg J."/>
            <person name="Griggs A."/>
            <person name="Gujja S."/>
            <person name="Hansen M."/>
            <person name="Howarth C."/>
            <person name="Imamovic A."/>
            <person name="Larimer J."/>
            <person name="Murphy C."/>
            <person name="Naylor J."/>
            <person name="Pearson M."/>
            <person name="Priest M."/>
            <person name="Roberts A."/>
            <person name="Saif S."/>
            <person name="Shea T."/>
            <person name="Sykes S."/>
            <person name="Wortman J."/>
            <person name="Nusbaum C."/>
            <person name="Birren B."/>
        </authorList>
    </citation>
    <scope>NUCLEOTIDE SEQUENCE [LARGE SCALE GENOMIC DNA]</scope>
    <source>
        <strain evidence="3">CA1280</strain>
    </source>
</reference>
<dbReference type="InterPro" id="IPR036514">
    <property type="entry name" value="SGNH_hydro_sf"/>
</dbReference>
<dbReference type="AlphaFoldDB" id="A0A0D0TUF2"/>
<dbReference type="SUPFAM" id="SSF52266">
    <property type="entry name" value="SGNH hydrolase"/>
    <property type="match status" value="1"/>
</dbReference>
<protein>
    <recommendedName>
        <fullName evidence="4">Capsular associated protein</fullName>
    </recommendedName>
</protein>
<sequence length="551" mass="62682">MIPLGSSRRSHVFLAIVLLLALVLFLHAHPHPQSYFLSGPISKLKVQFGLYNASDGLEKKDKRIRERVERMKGYCEAEDAFEREYGRTNLRLARGYEGSHERMRLLLQKIMRGEQLTISAIGGSVTKGHQVWENEIWFHKFWEWLTEFAGEDVEIKEVNGAAPATGSDYFSFCFPLHIPSNSDLVLVELGVNDEGIPEHVENMENLLRGLLDLPNKPAVMLVEAMAFSNGGMGGGGGRMHLPVAQYYDVPVINQRLPLVNHFARHPQLVRPYFAQDWWGNPDTRHINSHGHRDLGMLVASFVKDVACEMFSESTFHVQPPSSFEALSIFALAQPPQTEDKEEADAEDELLASEQKRWPEQSRSWRKNPTEEQPIGELMPGLWSAPIEYGMLPRLRVLEGWNPHLDYSVPPFHPTCLSTRAKEPHFNLTPSTNEGWEYWVHPEHLDKPYLIARTPGARVNFELETSVGIVKMYALKSKTFGLGTVECWVDEERRKSVKVEGYWDNGDVNIGRFAPIRDNLQPGKHTVTCELLEETSDPGDGHEFRMISMMSM</sequence>
<evidence type="ECO:0000313" key="3">
    <source>
        <dbReference type="EMBL" id="KIR50187.1"/>
    </source>
</evidence>
<dbReference type="HOGENOM" id="CLU_034125_1_0_1"/>
<gene>
    <name evidence="3" type="ORF">I312_00118</name>
</gene>
<feature type="signal peptide" evidence="2">
    <location>
        <begin position="1"/>
        <end position="28"/>
    </location>
</feature>
<dbReference type="PANTHER" id="PTHR34407:SF1">
    <property type="entry name" value="SGNH HYDROLASE-TYPE ESTERASE DOMAIN-CONTAINING PROTEIN"/>
    <property type="match status" value="1"/>
</dbReference>
<keyword evidence="2" id="KW-0732">Signal</keyword>